<dbReference type="PANTHER" id="PTHR34309:SF10">
    <property type="entry name" value="SLR1406 PROTEIN"/>
    <property type="match status" value="1"/>
</dbReference>
<dbReference type="EMBL" id="CP106679">
    <property type="protein sequence ID" value="UXP31491.1"/>
    <property type="molecule type" value="Genomic_DNA"/>
</dbReference>
<evidence type="ECO:0000313" key="1">
    <source>
        <dbReference type="EMBL" id="UXP31491.1"/>
    </source>
</evidence>
<dbReference type="Gene3D" id="3.30.450.150">
    <property type="entry name" value="Haem-degrading domain"/>
    <property type="match status" value="1"/>
</dbReference>
<proteinExistence type="predicted"/>
<sequence>MDLKKGIQALNTVIHECIREKKEAVVAVVDQNGDLVSFARTDHAPLSSIPVAINKAYTAARMRQDTESFGRNMHDQDLENLSYYSDSKLTPWAGGIPIFDLDGQLLGAIGVSGMSHTADAALALKAVEAIKPVPPKTEDKFKLYS</sequence>
<protein>
    <submittedName>
        <fullName evidence="1">Heme-binding protein</fullName>
    </submittedName>
</protein>
<dbReference type="InterPro" id="IPR038084">
    <property type="entry name" value="PduO/GlcC-like_sf"/>
</dbReference>
<evidence type="ECO:0000313" key="2">
    <source>
        <dbReference type="Proteomes" id="UP001065174"/>
    </source>
</evidence>
<reference evidence="1" key="1">
    <citation type="submission" date="2022-09" db="EMBL/GenBank/DDBJ databases">
        <title>Comparative genomics and taxonomic characterization of three novel marine species of genus Reichenbachiella exhibiting antioxidant and polysaccharide degradation activities.</title>
        <authorList>
            <person name="Muhammad N."/>
            <person name="Lee Y.-J."/>
            <person name="Ko J."/>
            <person name="Kim S.-G."/>
        </authorList>
    </citation>
    <scope>NUCLEOTIDE SEQUENCE</scope>
    <source>
        <strain evidence="1">BKB1-1</strain>
    </source>
</reference>
<keyword evidence="2" id="KW-1185">Reference proteome</keyword>
<dbReference type="InterPro" id="IPR005624">
    <property type="entry name" value="PduO/GlcC-like"/>
</dbReference>
<dbReference type="InterPro" id="IPR052517">
    <property type="entry name" value="GlcG_carb_metab_protein"/>
</dbReference>
<organism evidence="1 2">
    <name type="scientific">Reichenbachiella agarivorans</name>
    <dbReference type="NCBI Taxonomy" id="2979464"/>
    <lineage>
        <taxon>Bacteria</taxon>
        <taxon>Pseudomonadati</taxon>
        <taxon>Bacteroidota</taxon>
        <taxon>Cytophagia</taxon>
        <taxon>Cytophagales</taxon>
        <taxon>Reichenbachiellaceae</taxon>
        <taxon>Reichenbachiella</taxon>
    </lineage>
</organism>
<dbReference type="Pfam" id="PF03928">
    <property type="entry name" value="HbpS-like"/>
    <property type="match status" value="1"/>
</dbReference>
<gene>
    <name evidence="1" type="ORF">N6H18_14155</name>
</gene>
<dbReference type="RefSeq" id="WP_262308930.1">
    <property type="nucleotide sequence ID" value="NZ_CP106679.1"/>
</dbReference>
<dbReference type="PANTHER" id="PTHR34309">
    <property type="entry name" value="SLR1406 PROTEIN"/>
    <property type="match status" value="1"/>
</dbReference>
<accession>A0ABY6CLV6</accession>
<dbReference type="SUPFAM" id="SSF143744">
    <property type="entry name" value="GlcG-like"/>
    <property type="match status" value="1"/>
</dbReference>
<dbReference type="Proteomes" id="UP001065174">
    <property type="component" value="Chromosome"/>
</dbReference>
<name>A0ABY6CLV6_9BACT</name>